<feature type="compositionally biased region" description="Polar residues" evidence="1">
    <location>
        <begin position="209"/>
        <end position="252"/>
    </location>
</feature>
<organism evidence="2 3">
    <name type="scientific">Pochonia chlamydosporia 170</name>
    <dbReference type="NCBI Taxonomy" id="1380566"/>
    <lineage>
        <taxon>Eukaryota</taxon>
        <taxon>Fungi</taxon>
        <taxon>Dikarya</taxon>
        <taxon>Ascomycota</taxon>
        <taxon>Pezizomycotina</taxon>
        <taxon>Sordariomycetes</taxon>
        <taxon>Hypocreomycetidae</taxon>
        <taxon>Hypocreales</taxon>
        <taxon>Clavicipitaceae</taxon>
        <taxon>Pochonia</taxon>
    </lineage>
</organism>
<dbReference type="RefSeq" id="XP_018140722.1">
    <property type="nucleotide sequence ID" value="XM_018287639.1"/>
</dbReference>
<feature type="region of interest" description="Disordered" evidence="1">
    <location>
        <begin position="95"/>
        <end position="114"/>
    </location>
</feature>
<dbReference type="Proteomes" id="UP000078397">
    <property type="component" value="Unassembled WGS sequence"/>
</dbReference>
<comment type="caution">
    <text evidence="2">The sequence shown here is derived from an EMBL/GenBank/DDBJ whole genome shotgun (WGS) entry which is preliminary data.</text>
</comment>
<dbReference type="EMBL" id="LSBJ02000006">
    <property type="protein sequence ID" value="OAQ63142.1"/>
    <property type="molecule type" value="Genomic_DNA"/>
</dbReference>
<feature type="region of interest" description="Disordered" evidence="1">
    <location>
        <begin position="531"/>
        <end position="577"/>
    </location>
</feature>
<evidence type="ECO:0000313" key="3">
    <source>
        <dbReference type="Proteomes" id="UP000078397"/>
    </source>
</evidence>
<accession>A0A179FCD7</accession>
<feature type="compositionally biased region" description="Polar residues" evidence="1">
    <location>
        <begin position="1"/>
        <end position="12"/>
    </location>
</feature>
<dbReference type="GeneID" id="28851633"/>
<dbReference type="AlphaFoldDB" id="A0A179FCD7"/>
<feature type="compositionally biased region" description="Polar residues" evidence="1">
    <location>
        <begin position="62"/>
        <end position="77"/>
    </location>
</feature>
<dbReference type="OrthoDB" id="5404004at2759"/>
<keyword evidence="3" id="KW-1185">Reference proteome</keyword>
<feature type="compositionally biased region" description="Polar residues" evidence="1">
    <location>
        <begin position="450"/>
        <end position="485"/>
    </location>
</feature>
<feature type="region of interest" description="Disordered" evidence="1">
    <location>
        <begin position="297"/>
        <end position="381"/>
    </location>
</feature>
<name>A0A179FCD7_METCM</name>
<feature type="compositionally biased region" description="Polar residues" evidence="1">
    <location>
        <begin position="336"/>
        <end position="370"/>
    </location>
</feature>
<feature type="compositionally biased region" description="Basic and acidic residues" evidence="1">
    <location>
        <begin position="567"/>
        <end position="577"/>
    </location>
</feature>
<evidence type="ECO:0000256" key="1">
    <source>
        <dbReference type="SAM" id="MobiDB-lite"/>
    </source>
</evidence>
<feature type="region of interest" description="Disordered" evidence="1">
    <location>
        <begin position="1"/>
        <end position="88"/>
    </location>
</feature>
<proteinExistence type="predicted"/>
<protein>
    <submittedName>
        <fullName evidence="2">Uncharacterized protein</fullName>
    </submittedName>
</protein>
<sequence length="577" mass="63087">MDRLQRATSTSRRPPMGYRAGSDGNERSANAEQPSETRLDSQEAERASSGFQSYHRPIRRGTIQSSSSPDSQFTATTGLRGPHVNEADGTGIIAIGMALGSPTEERGSQGTSWQPQVVTTVTAADPDEQQIKDGLTRSKSRKWGIFGRSKSKRVKNGDRAIDSQEQVTSPGATPTRGTPTSAVTRGPRHTDLRDANLSPKTRKLGRSFTEPTSSDSKWSPQVSSPGSRIQTSSNATRPQRQEPISETGQSADQEPMLDVEIPNITLERYSVMFASLLERRSASSLLARRQVTQDKLRALRDDGTSANTQRETQQSRRKHSADRDLPPIPPLRLESLQITRGHQQPSRLRSNTSPAIMTTPSKETFPGSNQHEGETSKSPHIVRLASVKGDSPVKSSGMPSNSTEWPQLRSKFHIQSPTHKSSRSKSTINSSIDLSEREVLEGGLSPPPSQSRAQHTTAPAQPTSKPLQQTTRSTPYSTSTADAQGSLSLSLSSLSEEEPDEDQAKAVQDAVEISIARQISISRDQRRMLGPLQMHPIEGRRLAETKTSTPRLVDPRSDPSSPFAGHRNSERVVLERV</sequence>
<feature type="compositionally biased region" description="Basic and acidic residues" evidence="1">
    <location>
        <begin position="35"/>
        <end position="46"/>
    </location>
</feature>
<dbReference type="STRING" id="1380566.A0A179FCD7"/>
<dbReference type="KEGG" id="pchm:VFPPC_09037"/>
<feature type="region of interest" description="Disordered" evidence="1">
    <location>
        <begin position="439"/>
        <end position="504"/>
    </location>
</feature>
<feature type="region of interest" description="Disordered" evidence="1">
    <location>
        <begin position="122"/>
        <end position="257"/>
    </location>
</feature>
<feature type="compositionally biased region" description="Polar residues" evidence="1">
    <location>
        <begin position="163"/>
        <end position="183"/>
    </location>
</feature>
<reference evidence="2 3" key="1">
    <citation type="journal article" date="2016" name="PLoS Pathog.">
        <title>Biosynthesis of antibiotic leucinostatins in bio-control fungus Purpureocillium lilacinum and their inhibition on phytophthora revealed by genome mining.</title>
        <authorList>
            <person name="Wang G."/>
            <person name="Liu Z."/>
            <person name="Lin R."/>
            <person name="Li E."/>
            <person name="Mao Z."/>
            <person name="Ling J."/>
            <person name="Yang Y."/>
            <person name="Yin W.B."/>
            <person name="Xie B."/>
        </authorList>
    </citation>
    <scope>NUCLEOTIDE SEQUENCE [LARGE SCALE GENOMIC DNA]</scope>
    <source>
        <strain evidence="2">170</strain>
    </source>
</reference>
<feature type="region of interest" description="Disordered" evidence="1">
    <location>
        <begin position="414"/>
        <end position="433"/>
    </location>
</feature>
<evidence type="ECO:0000313" key="2">
    <source>
        <dbReference type="EMBL" id="OAQ63142.1"/>
    </source>
</evidence>
<gene>
    <name evidence="2" type="ORF">VFPPC_09037</name>
</gene>